<proteinExistence type="predicted"/>
<dbReference type="AlphaFoldDB" id="A0A8R1DUA0"/>
<evidence type="ECO:0000313" key="2">
    <source>
        <dbReference type="EnsemblMetazoa" id="CJA10911.1"/>
    </source>
</evidence>
<organism evidence="2 3">
    <name type="scientific">Caenorhabditis japonica</name>
    <dbReference type="NCBI Taxonomy" id="281687"/>
    <lineage>
        <taxon>Eukaryota</taxon>
        <taxon>Metazoa</taxon>
        <taxon>Ecdysozoa</taxon>
        <taxon>Nematoda</taxon>
        <taxon>Chromadorea</taxon>
        <taxon>Rhabditida</taxon>
        <taxon>Rhabditina</taxon>
        <taxon>Rhabditomorpha</taxon>
        <taxon>Rhabditoidea</taxon>
        <taxon>Rhabditidae</taxon>
        <taxon>Peloderinae</taxon>
        <taxon>Caenorhabditis</taxon>
    </lineage>
</organism>
<feature type="transmembrane region" description="Helical" evidence="1">
    <location>
        <begin position="64"/>
        <end position="83"/>
    </location>
</feature>
<keyword evidence="3" id="KW-1185">Reference proteome</keyword>
<accession>A0A8R1DUA0</accession>
<keyword evidence="1" id="KW-0812">Transmembrane</keyword>
<dbReference type="EnsemblMetazoa" id="CJA10911.1">
    <property type="protein sequence ID" value="CJA10911.1"/>
    <property type="gene ID" value="WBGene00130115"/>
</dbReference>
<name>A0A8R1DUA0_CAEJA</name>
<reference evidence="3" key="1">
    <citation type="submission" date="2010-08" db="EMBL/GenBank/DDBJ databases">
        <authorList>
            <consortium name="Caenorhabditis japonica Sequencing Consortium"/>
            <person name="Wilson R.K."/>
        </authorList>
    </citation>
    <scope>NUCLEOTIDE SEQUENCE [LARGE SCALE GENOMIC DNA]</scope>
    <source>
        <strain evidence="3">DF5081</strain>
    </source>
</reference>
<evidence type="ECO:0000313" key="3">
    <source>
        <dbReference type="Proteomes" id="UP000005237"/>
    </source>
</evidence>
<feature type="transmembrane region" description="Helical" evidence="1">
    <location>
        <begin position="31"/>
        <end position="52"/>
    </location>
</feature>
<keyword evidence="1" id="KW-1133">Transmembrane helix</keyword>
<dbReference type="Proteomes" id="UP000005237">
    <property type="component" value="Unassembled WGS sequence"/>
</dbReference>
<keyword evidence="1" id="KW-0472">Membrane</keyword>
<reference evidence="2" key="2">
    <citation type="submission" date="2022-06" db="UniProtKB">
        <authorList>
            <consortium name="EnsemblMetazoa"/>
        </authorList>
    </citation>
    <scope>IDENTIFICATION</scope>
    <source>
        <strain evidence="2">DF5081</strain>
    </source>
</reference>
<evidence type="ECO:0000256" key="1">
    <source>
        <dbReference type="SAM" id="Phobius"/>
    </source>
</evidence>
<sequence>MNKFKIPLAQNNSVAKCGDLYQAEPVDTKTIVLHLVLIIGGILSNTCLHLMFSGRPKLGTASFAYIRIIGMFQLAFFITPFPLKILTDYYQA</sequence>
<protein>
    <submittedName>
        <fullName evidence="2">Uncharacterized protein</fullName>
    </submittedName>
</protein>